<gene>
    <name evidence="1" type="ORF">QQS21_007267</name>
</gene>
<keyword evidence="2" id="KW-1185">Reference proteome</keyword>
<name>A0AAJ0CL18_9HYPO</name>
<dbReference type="CDD" id="cd00303">
    <property type="entry name" value="retropepsin_like"/>
    <property type="match status" value="2"/>
</dbReference>
<dbReference type="AlphaFoldDB" id="A0AAJ0CL18"/>
<sequence length="482" mass="54530">MLDPAGKTIREIGELEMMLAAVQPTPVTPLLSINGRPGVGKTVIGKTVFAEHDAVRLLFRYMDISTKMSSRKYPGFSSASTKYYAEGDVNGSSVEALPDSGADTCVISQRLATNLDITPIAGTRKMIHFANKKHIDSPGMVTVPWRFATEQSTHMLNCWILPESTHDLILGNQFLRITQTLTKFTGRIKSKLVPPPGRLRVNLLNDEKQRLQGLLNGHITTALPDTGSDVMLISSEYARKIGLHVDRGFKSCIEVEFPDGTTEWTSGIVRDVPWTVGETTIRCDFHVLDDLCVDVVLSKNYLFDLDVFSKHEEYFFNVDSGADISHLCNIRLLGRYGDALNTLEEEYLEDVNSPVAFTPDMIQRELVRRDQIRDEIMALSEYEQEAASEAEAERQRRWQDMREISRRRVGAESSSIPQCTNEHGDMHRTEIHRDQILESPARSTEAVVGDDLQRSVSRREMWKKRVRVISISLRHLRRNTRA</sequence>
<organism evidence="1 2">
    <name type="scientific">Conoideocrella luteorostrata</name>
    <dbReference type="NCBI Taxonomy" id="1105319"/>
    <lineage>
        <taxon>Eukaryota</taxon>
        <taxon>Fungi</taxon>
        <taxon>Dikarya</taxon>
        <taxon>Ascomycota</taxon>
        <taxon>Pezizomycotina</taxon>
        <taxon>Sordariomycetes</taxon>
        <taxon>Hypocreomycetidae</taxon>
        <taxon>Hypocreales</taxon>
        <taxon>Clavicipitaceae</taxon>
        <taxon>Conoideocrella</taxon>
    </lineage>
</organism>
<proteinExistence type="predicted"/>
<accession>A0AAJ0CL18</accession>
<comment type="caution">
    <text evidence="1">The sequence shown here is derived from an EMBL/GenBank/DDBJ whole genome shotgun (WGS) entry which is preliminary data.</text>
</comment>
<protein>
    <submittedName>
        <fullName evidence="1">Uncharacterized protein</fullName>
    </submittedName>
</protein>
<dbReference type="Pfam" id="PF13650">
    <property type="entry name" value="Asp_protease_2"/>
    <property type="match status" value="1"/>
</dbReference>
<dbReference type="InterPro" id="IPR021109">
    <property type="entry name" value="Peptidase_aspartic_dom_sf"/>
</dbReference>
<evidence type="ECO:0000313" key="1">
    <source>
        <dbReference type="EMBL" id="KAK2595013.1"/>
    </source>
</evidence>
<reference evidence="1" key="1">
    <citation type="submission" date="2023-06" db="EMBL/GenBank/DDBJ databases">
        <title>Conoideocrella luteorostrata (Hypocreales: Clavicipitaceae), a potential biocontrol fungus for elongate hemlock scale in United States Christmas tree production areas.</title>
        <authorList>
            <person name="Barrett H."/>
            <person name="Lovett B."/>
            <person name="Macias A.M."/>
            <person name="Stajich J.E."/>
            <person name="Kasson M.T."/>
        </authorList>
    </citation>
    <scope>NUCLEOTIDE SEQUENCE</scope>
    <source>
        <strain evidence="1">ARSEF 14590</strain>
    </source>
</reference>
<dbReference type="EMBL" id="JASWJB010000146">
    <property type="protein sequence ID" value="KAK2595013.1"/>
    <property type="molecule type" value="Genomic_DNA"/>
</dbReference>
<evidence type="ECO:0000313" key="2">
    <source>
        <dbReference type="Proteomes" id="UP001251528"/>
    </source>
</evidence>
<dbReference type="SUPFAM" id="SSF50630">
    <property type="entry name" value="Acid proteases"/>
    <property type="match status" value="2"/>
</dbReference>
<dbReference type="Gene3D" id="2.40.70.10">
    <property type="entry name" value="Acid Proteases"/>
    <property type="match status" value="2"/>
</dbReference>
<dbReference type="Proteomes" id="UP001251528">
    <property type="component" value="Unassembled WGS sequence"/>
</dbReference>